<keyword evidence="2" id="KW-0812">Transmembrane</keyword>
<feature type="region of interest" description="Disordered" evidence="1">
    <location>
        <begin position="574"/>
        <end position="607"/>
    </location>
</feature>
<dbReference type="Proteomes" id="UP000085678">
    <property type="component" value="Unplaced"/>
</dbReference>
<keyword evidence="3" id="KW-0732">Signal</keyword>
<keyword evidence="2" id="KW-1133">Transmembrane helix</keyword>
<dbReference type="STRING" id="7574.A0A1S3K8K0"/>
<sequence length="643" mass="71520">MSTATNYSVLILVMILAASVGKSQGLFEWLFGGGQAQGEEGKQVEVGSLLKTNRQVPFEMATVDEKFLMEVAGLKLSQLDLCHHEIVGKLRTSCGGMSEDDLGKLSVMLFNCQAENEGRKTYPCTEDMTLSSCTKDMDSTTWNAYQIVSNRARAICYTARQQQFRLKTESTVNKLVTTANIQLDSMKQLQEGQKKIGEATTDTLKKMYEGQQELMIRQNMLKSAQANVQMYIAGNLRELTREKSLIAAGNKELADMTERIKMKLDEATSQLNRQEGEQKRNHLELLDDLSDIRKKAEDVWEKIDASGQHVLTFQKETVKQYEATLDNLRRVNATMNYVLTKVDTMKTGLDKQLGWLSSVVGETEDSLHLMVTCVLHVVYFLLAALSAAFLQTPGFTRGVLLTLVPVNALSEVKQKKSLDFFTMTLLILLTVGVNWFCKWVCYMRTVRRSGLCQCTGNCSSVQCQGQTTQEHKKPAALSSDRESSFTNGSSRAMDRQHRVDHYLNTSTSSVLDTPRTSRASTPRRTTPLLATPSVLPATPSVLPATPMPDQEASFTAAETPRLLEVSQVKRHLLDTLDGRSTSRRRRSRSRSRTPLKVTDGISGTSTPARPLCLGTTKTGQPCKLACTHGKDFCHRHSPKDGAK</sequence>
<dbReference type="GeneID" id="106179760"/>
<name>A0A1S3K8K0_LINAN</name>
<feature type="compositionally biased region" description="Low complexity" evidence="1">
    <location>
        <begin position="513"/>
        <end position="532"/>
    </location>
</feature>
<feature type="transmembrane region" description="Helical" evidence="2">
    <location>
        <begin position="367"/>
        <end position="390"/>
    </location>
</feature>
<dbReference type="PANTHER" id="PTHR33538">
    <property type="entry name" value="PROTEIN GAMETE EXPRESSED 1"/>
    <property type="match status" value="1"/>
</dbReference>
<proteinExistence type="predicted"/>
<dbReference type="InterPro" id="IPR040346">
    <property type="entry name" value="GEX1/Brambleberry"/>
</dbReference>
<feature type="transmembrane region" description="Helical" evidence="2">
    <location>
        <begin position="418"/>
        <end position="436"/>
    </location>
</feature>
<evidence type="ECO:0000256" key="3">
    <source>
        <dbReference type="SAM" id="SignalP"/>
    </source>
</evidence>
<evidence type="ECO:0000313" key="6">
    <source>
        <dbReference type="RefSeq" id="XP_013418954.1"/>
    </source>
</evidence>
<dbReference type="RefSeq" id="XP_013418954.1">
    <property type="nucleotide sequence ID" value="XM_013563500.1"/>
</dbReference>
<keyword evidence="2" id="KW-0472">Membrane</keyword>
<evidence type="ECO:0000256" key="2">
    <source>
        <dbReference type="SAM" id="Phobius"/>
    </source>
</evidence>
<feature type="chain" id="PRO_5014546003" evidence="3">
    <location>
        <begin position="26"/>
        <end position="643"/>
    </location>
</feature>
<dbReference type="AlphaFoldDB" id="A0A1S3K8K0"/>
<reference evidence="5 6" key="1">
    <citation type="submission" date="2025-04" db="UniProtKB">
        <authorList>
            <consortium name="RefSeq"/>
        </authorList>
    </citation>
    <scope>IDENTIFICATION</scope>
    <source>
        <tissue evidence="5 6">Gonads</tissue>
    </source>
</reference>
<feature type="signal peptide" evidence="3">
    <location>
        <begin position="1"/>
        <end position="25"/>
    </location>
</feature>
<dbReference type="KEGG" id="lak:106179760"/>
<dbReference type="RefSeq" id="XP_013418953.1">
    <property type="nucleotide sequence ID" value="XM_013563499.1"/>
</dbReference>
<feature type="compositionally biased region" description="Basic residues" evidence="1">
    <location>
        <begin position="581"/>
        <end position="593"/>
    </location>
</feature>
<organism evidence="4 5">
    <name type="scientific">Lingula anatina</name>
    <name type="common">Brachiopod</name>
    <name type="synonym">Lingula unguis</name>
    <dbReference type="NCBI Taxonomy" id="7574"/>
    <lineage>
        <taxon>Eukaryota</taxon>
        <taxon>Metazoa</taxon>
        <taxon>Spiralia</taxon>
        <taxon>Lophotrochozoa</taxon>
        <taxon>Brachiopoda</taxon>
        <taxon>Linguliformea</taxon>
        <taxon>Lingulata</taxon>
        <taxon>Lingulida</taxon>
        <taxon>Linguloidea</taxon>
        <taxon>Lingulidae</taxon>
        <taxon>Lingula</taxon>
    </lineage>
</organism>
<keyword evidence="4" id="KW-1185">Reference proteome</keyword>
<evidence type="ECO:0000313" key="5">
    <source>
        <dbReference type="RefSeq" id="XP_013418953.1"/>
    </source>
</evidence>
<evidence type="ECO:0000313" key="4">
    <source>
        <dbReference type="Proteomes" id="UP000085678"/>
    </source>
</evidence>
<dbReference type="OrthoDB" id="5978806at2759"/>
<evidence type="ECO:0000256" key="1">
    <source>
        <dbReference type="SAM" id="MobiDB-lite"/>
    </source>
</evidence>
<accession>A0A1S3K8K0</accession>
<gene>
    <name evidence="5 6" type="primary">LOC106179760</name>
</gene>
<feature type="compositionally biased region" description="Basic and acidic residues" evidence="1">
    <location>
        <begin position="492"/>
        <end position="501"/>
    </location>
</feature>
<dbReference type="PANTHER" id="PTHR33538:SF1">
    <property type="entry name" value="PROTEIN BRAMBLEBERRY"/>
    <property type="match status" value="1"/>
</dbReference>
<protein>
    <submittedName>
        <fullName evidence="5">Protein brambleberry isoform X1</fullName>
    </submittedName>
    <submittedName>
        <fullName evidence="6">Protein brambleberry isoform X2</fullName>
    </submittedName>
</protein>
<feature type="compositionally biased region" description="Basic and acidic residues" evidence="1">
    <location>
        <begin position="469"/>
        <end position="483"/>
    </location>
</feature>
<feature type="region of interest" description="Disordered" evidence="1">
    <location>
        <begin position="469"/>
        <end position="537"/>
    </location>
</feature>